<evidence type="ECO:0000313" key="3">
    <source>
        <dbReference type="EMBL" id="KAB6474828.1"/>
    </source>
</evidence>
<protein>
    <submittedName>
        <fullName evidence="3">Uncharacterized protein</fullName>
    </submittedName>
</protein>
<feature type="compositionally biased region" description="Polar residues" evidence="1">
    <location>
        <begin position="40"/>
        <end position="49"/>
    </location>
</feature>
<dbReference type="EMBL" id="QROB01000033">
    <property type="protein sequence ID" value="RHK83919.1"/>
    <property type="molecule type" value="Genomic_DNA"/>
</dbReference>
<name>A0A3E5F1P6_PHOVU</name>
<organism evidence="3 7">
    <name type="scientific">Phocaeicola vulgatus</name>
    <name type="common">Bacteroides vulgatus</name>
    <dbReference type="NCBI Taxonomy" id="821"/>
    <lineage>
        <taxon>Bacteria</taxon>
        <taxon>Pseudomonadati</taxon>
        <taxon>Bacteroidota</taxon>
        <taxon>Bacteroidia</taxon>
        <taxon>Bacteroidales</taxon>
        <taxon>Bacteroidaceae</taxon>
        <taxon>Phocaeicola</taxon>
    </lineage>
</organism>
<sequence length="275" mass="30104">MGTSHRHKLGVVGQPNWGSVSSSITGLANGVAESDMLDNNPPSNMTSQQKSKRQSIIGMRINKNYHHAVRNLLRASGGRTKVSNGQSRAFGHAGVVVAGGIVGTFQEIASNGLIPWLQRNGVSSLEGMSCRDVLNVIRKYIDNGVTGLDDTAAKEALEHVMDLLESRMGDDPSSFEEIMNNLVGSEDIKDLLDEFFGVYIYSYLSQSFAEKLEHEKGTKTMSATMMEIKEQIIDDIKTGKNGRSVASVNWNSEDGKNFIKSEFDRILFILAGNED</sequence>
<dbReference type="Proteomes" id="UP000468344">
    <property type="component" value="Unassembled WGS sequence"/>
</dbReference>
<dbReference type="AlphaFoldDB" id="A0A3E5F1P6"/>
<comment type="caution">
    <text evidence="3">The sequence shown here is derived from an EMBL/GenBank/DDBJ whole genome shotgun (WGS) entry which is preliminary data.</text>
</comment>
<evidence type="ECO:0000313" key="4">
    <source>
        <dbReference type="EMBL" id="MDU0250624.1"/>
    </source>
</evidence>
<accession>A0A3E5F1P6</accession>
<dbReference type="EMBL" id="JAWDHD010000012">
    <property type="protein sequence ID" value="MDU0250624.1"/>
    <property type="molecule type" value="Genomic_DNA"/>
</dbReference>
<reference evidence="7 8" key="2">
    <citation type="journal article" date="2019" name="Nat. Med.">
        <title>A library of human gut bacterial isolates paired with longitudinal multiomics data enables mechanistic microbiome research.</title>
        <authorList>
            <person name="Poyet M."/>
            <person name="Groussin M."/>
            <person name="Gibbons S.M."/>
            <person name="Avila-Pacheco J."/>
            <person name="Jiang X."/>
            <person name="Kearney S.M."/>
            <person name="Perrotta A.R."/>
            <person name="Berdy B."/>
            <person name="Zhao S."/>
            <person name="Lieberman T.D."/>
            <person name="Swanson P.K."/>
            <person name="Smith M."/>
            <person name="Roesemann S."/>
            <person name="Alexander J.E."/>
            <person name="Rich S.A."/>
            <person name="Livny J."/>
            <person name="Vlamakis H."/>
            <person name="Clish C."/>
            <person name="Bullock K."/>
            <person name="Deik A."/>
            <person name="Scott J."/>
            <person name="Pierce K.A."/>
            <person name="Xavier R.J."/>
            <person name="Alm E.J."/>
        </authorList>
    </citation>
    <scope>NUCLEOTIDE SEQUENCE [LARGE SCALE GENOMIC DNA]</scope>
    <source>
        <strain evidence="3 7">BIOML-A140</strain>
        <strain evidence="2 8">BIOML-A141</strain>
    </source>
</reference>
<proteinExistence type="predicted"/>
<dbReference type="Proteomes" id="UP001181258">
    <property type="component" value="Unassembled WGS sequence"/>
</dbReference>
<feature type="region of interest" description="Disordered" evidence="1">
    <location>
        <begin position="32"/>
        <end position="51"/>
    </location>
</feature>
<dbReference type="EMBL" id="WDBZ01000040">
    <property type="protein sequence ID" value="KAB6449296.1"/>
    <property type="molecule type" value="Genomic_DNA"/>
</dbReference>
<evidence type="ECO:0000313" key="5">
    <source>
        <dbReference type="EMBL" id="RHK83919.1"/>
    </source>
</evidence>
<dbReference type="RefSeq" id="WP_032939033.1">
    <property type="nucleotide sequence ID" value="NZ_CAXTGH010000030.1"/>
</dbReference>
<evidence type="ECO:0000313" key="2">
    <source>
        <dbReference type="EMBL" id="KAB6449296.1"/>
    </source>
</evidence>
<evidence type="ECO:0000313" key="8">
    <source>
        <dbReference type="Proteomes" id="UP000483142"/>
    </source>
</evidence>
<gene>
    <name evidence="5" type="ORF">DW043_18115</name>
    <name evidence="3" type="ORF">GAZ06_16045</name>
    <name evidence="2" type="ORF">GAZ09_17015</name>
    <name evidence="4" type="ORF">RVY68_18565</name>
</gene>
<reference evidence="5 6" key="1">
    <citation type="submission" date="2018-08" db="EMBL/GenBank/DDBJ databases">
        <title>A genome reference for cultivated species of the human gut microbiota.</title>
        <authorList>
            <person name="Zou Y."/>
            <person name="Xue W."/>
            <person name="Luo G."/>
        </authorList>
    </citation>
    <scope>NUCLEOTIDE SEQUENCE [LARGE SCALE GENOMIC DNA]</scope>
    <source>
        <strain evidence="5 6">AF39-8AT</strain>
    </source>
</reference>
<reference evidence="4" key="3">
    <citation type="submission" date="2023-10" db="EMBL/GenBank/DDBJ databases">
        <title>Genome of potential pathogenic bacteria in Crohn's disease.</title>
        <authorList>
            <person name="Rodriguez-Palacios A."/>
        </authorList>
    </citation>
    <scope>NUCLEOTIDE SEQUENCE</scope>
    <source>
        <strain evidence="4">CavFT-hAR107</strain>
    </source>
</reference>
<evidence type="ECO:0000256" key="1">
    <source>
        <dbReference type="SAM" id="MobiDB-lite"/>
    </source>
</evidence>
<evidence type="ECO:0000313" key="7">
    <source>
        <dbReference type="Proteomes" id="UP000468344"/>
    </source>
</evidence>
<dbReference type="EMBL" id="WDBY01000036">
    <property type="protein sequence ID" value="KAB6474828.1"/>
    <property type="molecule type" value="Genomic_DNA"/>
</dbReference>
<dbReference type="Proteomes" id="UP000483142">
    <property type="component" value="Unassembled WGS sequence"/>
</dbReference>
<evidence type="ECO:0000313" key="6">
    <source>
        <dbReference type="Proteomes" id="UP000286392"/>
    </source>
</evidence>
<dbReference type="Proteomes" id="UP000286392">
    <property type="component" value="Unassembled WGS sequence"/>
</dbReference>